<protein>
    <submittedName>
        <fullName evidence="1">Class I SAM-dependent methyltransferase</fullName>
    </submittedName>
</protein>
<gene>
    <name evidence="1" type="ORF">H6G24_02620</name>
</gene>
<dbReference type="Pfam" id="PF13578">
    <property type="entry name" value="Methyltransf_24"/>
    <property type="match status" value="1"/>
</dbReference>
<dbReference type="SUPFAM" id="SSF53335">
    <property type="entry name" value="S-adenosyl-L-methionine-dependent methyltransferases"/>
    <property type="match status" value="1"/>
</dbReference>
<dbReference type="EMBL" id="JACJQH010000003">
    <property type="protein sequence ID" value="MBD2194389.1"/>
    <property type="molecule type" value="Genomic_DNA"/>
</dbReference>
<comment type="caution">
    <text evidence="1">The sequence shown here is derived from an EMBL/GenBank/DDBJ whole genome shotgun (WGS) entry which is preliminary data.</text>
</comment>
<dbReference type="Gene3D" id="3.40.50.150">
    <property type="entry name" value="Vaccinia Virus protein VP39"/>
    <property type="match status" value="1"/>
</dbReference>
<evidence type="ECO:0000313" key="2">
    <source>
        <dbReference type="Proteomes" id="UP000658514"/>
    </source>
</evidence>
<keyword evidence="1" id="KW-0489">Methyltransferase</keyword>
<reference evidence="1 2" key="1">
    <citation type="journal article" date="2020" name="ISME J.">
        <title>Comparative genomics reveals insights into cyanobacterial evolution and habitat adaptation.</title>
        <authorList>
            <person name="Chen M.Y."/>
            <person name="Teng W.K."/>
            <person name="Zhao L."/>
            <person name="Hu C.X."/>
            <person name="Zhou Y.K."/>
            <person name="Han B.P."/>
            <person name="Song L.R."/>
            <person name="Shu W.S."/>
        </authorList>
    </citation>
    <scope>NUCLEOTIDE SEQUENCE [LARGE SCALE GENOMIC DNA]</scope>
    <source>
        <strain evidence="1 2">FACHB-288</strain>
    </source>
</reference>
<accession>A0ABR8A482</accession>
<sequence>MLQIKSSLKQSVKSLVLSYEQFTNSRFYKLREETNGMLLPIVYRKMYDLCSQLPDLDIIEVGGATGTGSVALAWALKDRQKQSKLIVVEKCEGGTRVDVGGYAENLQLINSHFSKFGVSEQIRLFPKELTFDNGNEAISLIQTPQLAAFVHDADGRIDRDFFLFWPLLCEGGLIIIDDYANEANYQPISERHPLGGAKLILTYRLLNQIIEWGLFKPTHKIGKTIFGIKPSNADFSRFNLATCAKIVDEIEAERKAYLASQKIPVSAI</sequence>
<keyword evidence="2" id="KW-1185">Reference proteome</keyword>
<dbReference type="GO" id="GO:0032259">
    <property type="term" value="P:methylation"/>
    <property type="evidence" value="ECO:0007669"/>
    <property type="project" value="UniProtKB-KW"/>
</dbReference>
<keyword evidence="1" id="KW-0808">Transferase</keyword>
<organism evidence="1 2">
    <name type="scientific">Calothrix parietina FACHB-288</name>
    <dbReference type="NCBI Taxonomy" id="2692896"/>
    <lineage>
        <taxon>Bacteria</taxon>
        <taxon>Bacillati</taxon>
        <taxon>Cyanobacteriota</taxon>
        <taxon>Cyanophyceae</taxon>
        <taxon>Nostocales</taxon>
        <taxon>Calotrichaceae</taxon>
        <taxon>Calothrix</taxon>
    </lineage>
</organism>
<dbReference type="GO" id="GO:0008168">
    <property type="term" value="F:methyltransferase activity"/>
    <property type="evidence" value="ECO:0007669"/>
    <property type="project" value="UniProtKB-KW"/>
</dbReference>
<evidence type="ECO:0000313" key="1">
    <source>
        <dbReference type="EMBL" id="MBD2194389.1"/>
    </source>
</evidence>
<name>A0ABR8A482_9CYAN</name>
<proteinExistence type="predicted"/>
<dbReference type="Proteomes" id="UP000658514">
    <property type="component" value="Unassembled WGS sequence"/>
</dbReference>
<dbReference type="RefSeq" id="WP_190538527.1">
    <property type="nucleotide sequence ID" value="NZ_CAWPNO010000062.1"/>
</dbReference>
<dbReference type="InterPro" id="IPR029063">
    <property type="entry name" value="SAM-dependent_MTases_sf"/>
</dbReference>